<comment type="caution">
    <text evidence="1">The sequence shown here is derived from an EMBL/GenBank/DDBJ whole genome shotgun (WGS) entry which is preliminary data.</text>
</comment>
<dbReference type="Proteomes" id="UP000814243">
    <property type="component" value="Unassembled WGS sequence"/>
</dbReference>
<protein>
    <submittedName>
        <fullName evidence="1">Uncharacterized protein</fullName>
    </submittedName>
</protein>
<reference evidence="1" key="1">
    <citation type="journal article" date="2021" name="G3 (Bethesda)">
        <title>Genome and transcriptome analysis of the beet armyworm Spodoptera exigua reveals targets for pest control. .</title>
        <authorList>
            <person name="Simon S."/>
            <person name="Breeschoten T."/>
            <person name="Jansen H.J."/>
            <person name="Dirks R.P."/>
            <person name="Schranz M.E."/>
            <person name="Ros V.I.D."/>
        </authorList>
    </citation>
    <scope>NUCLEOTIDE SEQUENCE</scope>
    <source>
        <strain evidence="1">TB_SE_WUR_2020</strain>
    </source>
</reference>
<dbReference type="EMBL" id="JACEFF010000449">
    <property type="protein sequence ID" value="KAH9637123.1"/>
    <property type="molecule type" value="Genomic_DNA"/>
</dbReference>
<organism evidence="1 2">
    <name type="scientific">Spodoptera exigua</name>
    <name type="common">Beet armyworm</name>
    <name type="synonym">Noctua fulgens</name>
    <dbReference type="NCBI Taxonomy" id="7107"/>
    <lineage>
        <taxon>Eukaryota</taxon>
        <taxon>Metazoa</taxon>
        <taxon>Ecdysozoa</taxon>
        <taxon>Arthropoda</taxon>
        <taxon>Hexapoda</taxon>
        <taxon>Insecta</taxon>
        <taxon>Pterygota</taxon>
        <taxon>Neoptera</taxon>
        <taxon>Endopterygota</taxon>
        <taxon>Lepidoptera</taxon>
        <taxon>Glossata</taxon>
        <taxon>Ditrysia</taxon>
        <taxon>Noctuoidea</taxon>
        <taxon>Noctuidae</taxon>
        <taxon>Amphipyrinae</taxon>
        <taxon>Spodoptera</taxon>
    </lineage>
</organism>
<gene>
    <name evidence="1" type="ORF">HF086_016145</name>
</gene>
<accession>A0A922MII5</accession>
<sequence length="572" mass="67772">MYEDEIHSVVINILKPKRQIDDIAKVKRKSNKQFLKKRFRNATGVSRKCFIPDNQPISSATLKKDEVFLPYVLYTKTKEKEKLRKRLGLGLCDRYNAVYAEIRSRIHMDDPPNDILTITDFDPGFFQCLNCTFLSRYVAPYKSLKYSFNLQLRLRQECGYRNDSMFNIETNFRREQEIYDKSTQRYAEQVKYFEAFILADYMKSMVSLNKCEELTLAVNKINFEYQCLAAKMFTITSRIVGLDYRYGLQQKYGRFLYYLSPPSWRFKNRQFARSMEIEEKGFDFGISKDEDTFSVMFEKLKMECYSGLTKPVLYFKHHGDLMELFDGIEQQHLHHFTHVVQLSPHTIFLKKGIQLFKVIIAQDSAGIHATIKDFKKLLQFSEDQRSQLEAKFFKIVNGFFYDCVGAPEVLKFQLHLEFCYEKIYNEKPINMDIVGTAKALENFYMEYSKWLDEVKGDKIEAAMSVYINSERQKFKQAKDAAKELRMFRRLELTLLRAHAPPTKLQANFNFANNTRLRKKKLSKAKCEEYRNSLTEAELEYLTLFTDWTEKEDRDNYLQRRISRNDVEPGSKK</sequence>
<proteinExistence type="predicted"/>
<evidence type="ECO:0000313" key="1">
    <source>
        <dbReference type="EMBL" id="KAH9637123.1"/>
    </source>
</evidence>
<name>A0A922MII5_SPOEX</name>
<evidence type="ECO:0000313" key="2">
    <source>
        <dbReference type="Proteomes" id="UP000814243"/>
    </source>
</evidence>
<dbReference type="AlphaFoldDB" id="A0A922MII5"/>